<organism evidence="3">
    <name type="scientific">gut metagenome</name>
    <dbReference type="NCBI Taxonomy" id="749906"/>
    <lineage>
        <taxon>unclassified sequences</taxon>
        <taxon>metagenomes</taxon>
        <taxon>organismal metagenomes</taxon>
    </lineage>
</organism>
<keyword evidence="2" id="KW-0812">Transmembrane</keyword>
<sequence length="101" mass="11566">MGLDFITGIISLLTLICVWLFLKPQQAENKAFHESLNRISQAIDNLTSELQQSREDRVAIKKDIKSLWNRYGELRETVDALNAKMLMCQGEGCQNNRTPNK</sequence>
<reference evidence="3" key="1">
    <citation type="journal article" date="2012" name="PLoS ONE">
        <title>Gene sets for utilization of primary and secondary nutrition supplies in the distal gut of endangered iberian lynx.</title>
        <authorList>
            <person name="Alcaide M."/>
            <person name="Messina E."/>
            <person name="Richter M."/>
            <person name="Bargiela R."/>
            <person name="Peplies J."/>
            <person name="Huws S.A."/>
            <person name="Newbold C.J."/>
            <person name="Golyshin P.N."/>
            <person name="Simon M.A."/>
            <person name="Lopez G."/>
            <person name="Yakimov M.M."/>
            <person name="Ferrer M."/>
        </authorList>
    </citation>
    <scope>NUCLEOTIDE SEQUENCE</scope>
</reference>
<evidence type="ECO:0000313" key="3">
    <source>
        <dbReference type="EMBL" id="EJW98992.1"/>
    </source>
</evidence>
<proteinExistence type="predicted"/>
<keyword evidence="1" id="KW-0175">Coiled coil</keyword>
<keyword evidence="2" id="KW-1133">Transmembrane helix</keyword>
<evidence type="ECO:0000256" key="2">
    <source>
        <dbReference type="SAM" id="Phobius"/>
    </source>
</evidence>
<evidence type="ECO:0000256" key="1">
    <source>
        <dbReference type="SAM" id="Coils"/>
    </source>
</evidence>
<name>J9GB33_9ZZZZ</name>
<feature type="coiled-coil region" evidence="1">
    <location>
        <begin position="36"/>
        <end position="63"/>
    </location>
</feature>
<dbReference type="AlphaFoldDB" id="J9GB33"/>
<dbReference type="EMBL" id="AMCI01004015">
    <property type="protein sequence ID" value="EJW98992.1"/>
    <property type="molecule type" value="Genomic_DNA"/>
</dbReference>
<keyword evidence="2" id="KW-0472">Membrane</keyword>
<protein>
    <submittedName>
        <fullName evidence="3">Uncharacterized protein</fullName>
    </submittedName>
</protein>
<gene>
    <name evidence="3" type="ORF">EVA_12901</name>
</gene>
<feature type="transmembrane region" description="Helical" evidence="2">
    <location>
        <begin position="6"/>
        <end position="22"/>
    </location>
</feature>
<comment type="caution">
    <text evidence="3">The sequence shown here is derived from an EMBL/GenBank/DDBJ whole genome shotgun (WGS) entry which is preliminary data.</text>
</comment>
<accession>J9GB33</accession>